<dbReference type="EMBL" id="CADCWH010000191">
    <property type="protein sequence ID" value="CAA9554773.1"/>
    <property type="molecule type" value="Genomic_DNA"/>
</dbReference>
<protein>
    <submittedName>
        <fullName evidence="1">Uncharacterized protein</fullName>
    </submittedName>
</protein>
<organism evidence="1">
    <name type="scientific">uncultured Thermomicrobiales bacterium</name>
    <dbReference type="NCBI Taxonomy" id="1645740"/>
    <lineage>
        <taxon>Bacteria</taxon>
        <taxon>Pseudomonadati</taxon>
        <taxon>Thermomicrobiota</taxon>
        <taxon>Thermomicrobia</taxon>
        <taxon>Thermomicrobiales</taxon>
        <taxon>environmental samples</taxon>
    </lineage>
</organism>
<gene>
    <name evidence="1" type="ORF">AVDCRST_MAG70-1204</name>
</gene>
<evidence type="ECO:0000313" key="1">
    <source>
        <dbReference type="EMBL" id="CAA9554773.1"/>
    </source>
</evidence>
<sequence length="63" mass="7090">MVVFLPSDPWREHAVAKRRGSCVGVPYEGDASIRTVDTPHKTTGVPVRRDVIRWHPWWGGGLP</sequence>
<name>A0A6J4US67_9BACT</name>
<dbReference type="AlphaFoldDB" id="A0A6J4US67"/>
<reference evidence="1" key="1">
    <citation type="submission" date="2020-02" db="EMBL/GenBank/DDBJ databases">
        <authorList>
            <person name="Meier V. D."/>
        </authorList>
    </citation>
    <scope>NUCLEOTIDE SEQUENCE</scope>
    <source>
        <strain evidence="1">AVDCRST_MAG70</strain>
    </source>
</reference>
<accession>A0A6J4US67</accession>
<proteinExistence type="predicted"/>